<accession>A0A8X6ULJ6</accession>
<comment type="caution">
    <text evidence="1">The sequence shown here is derived from an EMBL/GenBank/DDBJ whole genome shotgun (WGS) entry which is preliminary data.</text>
</comment>
<evidence type="ECO:0000313" key="1">
    <source>
        <dbReference type="EMBL" id="GFU29029.1"/>
    </source>
</evidence>
<proteinExistence type="predicted"/>
<organism evidence="1 2">
    <name type="scientific">Nephila pilipes</name>
    <name type="common">Giant wood spider</name>
    <name type="synonym">Nephila maculata</name>
    <dbReference type="NCBI Taxonomy" id="299642"/>
    <lineage>
        <taxon>Eukaryota</taxon>
        <taxon>Metazoa</taxon>
        <taxon>Ecdysozoa</taxon>
        <taxon>Arthropoda</taxon>
        <taxon>Chelicerata</taxon>
        <taxon>Arachnida</taxon>
        <taxon>Araneae</taxon>
        <taxon>Araneomorphae</taxon>
        <taxon>Entelegynae</taxon>
        <taxon>Araneoidea</taxon>
        <taxon>Nephilidae</taxon>
        <taxon>Nephila</taxon>
    </lineage>
</organism>
<keyword evidence="2" id="KW-1185">Reference proteome</keyword>
<reference evidence="1" key="1">
    <citation type="submission" date="2020-08" db="EMBL/GenBank/DDBJ databases">
        <title>Multicomponent nature underlies the extraordinary mechanical properties of spider dragline silk.</title>
        <authorList>
            <person name="Kono N."/>
            <person name="Nakamura H."/>
            <person name="Mori M."/>
            <person name="Yoshida Y."/>
            <person name="Ohtoshi R."/>
            <person name="Malay A.D."/>
            <person name="Moran D.A.P."/>
            <person name="Tomita M."/>
            <person name="Numata K."/>
            <person name="Arakawa K."/>
        </authorList>
    </citation>
    <scope>NUCLEOTIDE SEQUENCE</scope>
</reference>
<dbReference type="Proteomes" id="UP000887013">
    <property type="component" value="Unassembled WGS sequence"/>
</dbReference>
<gene>
    <name evidence="1" type="ORF">NPIL_632751</name>
</gene>
<protein>
    <submittedName>
        <fullName evidence="1">Uncharacterized protein</fullName>
    </submittedName>
</protein>
<sequence>SSEEGNCGGQNN</sequence>
<feature type="non-terminal residue" evidence="1">
    <location>
        <position position="1"/>
    </location>
</feature>
<name>A0A8X6ULJ6_NEPPI</name>
<dbReference type="EMBL" id="BMAW01129125">
    <property type="protein sequence ID" value="GFU29029.1"/>
    <property type="molecule type" value="Genomic_DNA"/>
</dbReference>
<evidence type="ECO:0000313" key="2">
    <source>
        <dbReference type="Proteomes" id="UP000887013"/>
    </source>
</evidence>